<comment type="similarity">
    <text evidence="2">Belongs to the Ca(2+):cation antiporter (CaCA) (TC 2.A.19) family. SLC24A subfamily.</text>
</comment>
<evidence type="ECO:0000256" key="1">
    <source>
        <dbReference type="ARBA" id="ARBA00004141"/>
    </source>
</evidence>
<evidence type="ECO:0000256" key="15">
    <source>
        <dbReference type="ARBA" id="ARBA00023136"/>
    </source>
</evidence>
<feature type="transmembrane region" description="Helical" evidence="17">
    <location>
        <begin position="145"/>
        <end position="171"/>
    </location>
</feature>
<feature type="transmembrane region" description="Helical" evidence="17">
    <location>
        <begin position="404"/>
        <end position="422"/>
    </location>
</feature>
<evidence type="ECO:0000256" key="9">
    <source>
        <dbReference type="ARBA" id="ARBA00022837"/>
    </source>
</evidence>
<dbReference type="Pfam" id="PF01699">
    <property type="entry name" value="Na_Ca_ex"/>
    <property type="match status" value="2"/>
</dbReference>
<keyword evidence="4" id="KW-0050">Antiport</keyword>
<dbReference type="GO" id="GO:0006874">
    <property type="term" value="P:intracellular calcium ion homeostasis"/>
    <property type="evidence" value="ECO:0007669"/>
    <property type="project" value="TreeGrafter"/>
</dbReference>
<dbReference type="NCBIfam" id="TIGR00367">
    <property type="entry name" value="calcium/sodium antiporter"/>
    <property type="match status" value="1"/>
</dbReference>
<feature type="domain" description="Sodium/calcium exchanger membrane region" evidence="18">
    <location>
        <begin position="79"/>
        <end position="221"/>
    </location>
</feature>
<feature type="transmembrane region" description="Helical" evidence="17">
    <location>
        <begin position="442"/>
        <end position="461"/>
    </location>
</feature>
<evidence type="ECO:0000256" key="14">
    <source>
        <dbReference type="ARBA" id="ARBA00023065"/>
    </source>
</evidence>
<keyword evidence="7 17" id="KW-0812">Transmembrane</keyword>
<comment type="subcellular location">
    <subcellularLocation>
        <location evidence="1">Membrane</location>
        <topology evidence="1">Multi-pass membrane protein</topology>
    </subcellularLocation>
</comment>
<accession>A0A0H3YKA3</accession>
<dbReference type="FunFam" id="1.20.1420.30:FF:000009">
    <property type="entry name" value="sodium/potassium/calcium exchanger 5 isoform X2"/>
    <property type="match status" value="1"/>
</dbReference>
<keyword evidence="10" id="KW-0769">Symport</keyword>
<evidence type="ECO:0000256" key="5">
    <source>
        <dbReference type="ARBA" id="ARBA00022538"/>
    </source>
</evidence>
<evidence type="ECO:0000256" key="12">
    <source>
        <dbReference type="ARBA" id="ARBA00022989"/>
    </source>
</evidence>
<keyword evidence="5" id="KW-0633">Potassium transport</keyword>
<dbReference type="GO" id="GO:0005262">
    <property type="term" value="F:calcium channel activity"/>
    <property type="evidence" value="ECO:0007669"/>
    <property type="project" value="TreeGrafter"/>
</dbReference>
<feature type="transmembrane region" description="Helical" evidence="17">
    <location>
        <begin position="334"/>
        <end position="357"/>
    </location>
</feature>
<evidence type="ECO:0000256" key="4">
    <source>
        <dbReference type="ARBA" id="ARBA00022449"/>
    </source>
</evidence>
<keyword evidence="8" id="KW-0732">Signal</keyword>
<feature type="transmembrane region" description="Helical" evidence="17">
    <location>
        <begin position="177"/>
        <end position="196"/>
    </location>
</feature>
<feature type="transmembrane region" description="Helical" evidence="17">
    <location>
        <begin position="369"/>
        <end position="392"/>
    </location>
</feature>
<dbReference type="FunFam" id="1.20.1420.30:FF:000004">
    <property type="entry name" value="Sodium/potassium/calcium exchanger 2 isoform 1"/>
    <property type="match status" value="1"/>
</dbReference>
<proteinExistence type="evidence at transcript level"/>
<evidence type="ECO:0000256" key="7">
    <source>
        <dbReference type="ARBA" id="ARBA00022692"/>
    </source>
</evidence>
<dbReference type="GO" id="GO:0008273">
    <property type="term" value="F:calcium, potassium:sodium antiporter activity"/>
    <property type="evidence" value="ECO:0007669"/>
    <property type="project" value="TreeGrafter"/>
</dbReference>
<feature type="transmembrane region" description="Helical" evidence="17">
    <location>
        <begin position="203"/>
        <end position="222"/>
    </location>
</feature>
<keyword evidence="15 17" id="KW-0472">Membrane</keyword>
<dbReference type="PANTHER" id="PTHR10846:SF74">
    <property type="entry name" value="SODIUM_POTASSIUM_CALCIUM EXCHANGER CG1090-RELATED"/>
    <property type="match status" value="1"/>
</dbReference>
<dbReference type="InterPro" id="IPR004481">
    <property type="entry name" value="K/Na/Ca-exchanger"/>
</dbReference>
<keyword evidence="6" id="KW-0109">Calcium transport</keyword>
<evidence type="ECO:0000256" key="17">
    <source>
        <dbReference type="SAM" id="Phobius"/>
    </source>
</evidence>
<name>A0A0H3YKA3_SCHMD</name>
<evidence type="ECO:0000256" key="3">
    <source>
        <dbReference type="ARBA" id="ARBA00022448"/>
    </source>
</evidence>
<feature type="domain" description="Sodium/calcium exchanger membrane region" evidence="18">
    <location>
        <begin position="336"/>
        <end position="484"/>
    </location>
</feature>
<dbReference type="PANTHER" id="PTHR10846">
    <property type="entry name" value="SODIUM/POTASSIUM/CALCIUM EXCHANGER"/>
    <property type="match status" value="1"/>
</dbReference>
<evidence type="ECO:0000256" key="13">
    <source>
        <dbReference type="ARBA" id="ARBA00023053"/>
    </source>
</evidence>
<evidence type="ECO:0000256" key="2">
    <source>
        <dbReference type="ARBA" id="ARBA00005364"/>
    </source>
</evidence>
<evidence type="ECO:0000313" key="19">
    <source>
        <dbReference type="EMBL" id="AKN21568.1"/>
    </source>
</evidence>
<sequence length="505" mass="56711">MLKKNHGAYFKILFFYFSLVIGMYFFTKFKSNSDTMSELHGTGRKLLGLKNCTTRSIEEFPNDFMTRKERKNGGIIFHIFVSIYLFVALAIICDEYFVSSLERLCEVFNIKHDVAGATFMAAGSSAPELCTSVIGVFITKSDVGISTIVGSAVFNVLCIIAICGIFVGSVIHLNWWPMFRDCIIYCLSIIALIIILNDGLIQWYEALIMLFMYVAYIIILYYNGNLYGFVIQRLPRLKGYGEEHNPLISQNLPTSFGLLDSSEEEEIMETGDVDSIHSRIRLDEDMTNLGESPTIFEVPNSFCHRLYWVAMLPVAAICYFTIPDCRKPGIWRKLFLVTFFISVIWISVATYILVWMICLIGDTLDIPDTIMGLTFLAAGTSIPDAIAGYLVAKDGYGDMAISNSIGSNVFDILICLGLPWFIRTSFLNPGSEIPVESSSLIFTTITLLSTVVVLVATIMVNKWKLNRFLGFIFLALYMLIIALSSLFELNILGNFNRPPCPRTSS</sequence>
<dbReference type="InterPro" id="IPR004837">
    <property type="entry name" value="NaCa_Exmemb"/>
</dbReference>
<feature type="transmembrane region" description="Helical" evidence="17">
    <location>
        <begin position="117"/>
        <end position="138"/>
    </location>
</feature>
<evidence type="ECO:0000256" key="8">
    <source>
        <dbReference type="ARBA" id="ARBA00022729"/>
    </source>
</evidence>
<dbReference type="Gene3D" id="1.20.1420.30">
    <property type="entry name" value="NCX, central ion-binding region"/>
    <property type="match status" value="2"/>
</dbReference>
<dbReference type="AlphaFoldDB" id="A0A0H3YKA3"/>
<feature type="transmembrane region" description="Helical" evidence="17">
    <location>
        <begin position="6"/>
        <end position="26"/>
    </location>
</feature>
<organism evidence="19">
    <name type="scientific">Schmidtea mediterranea</name>
    <name type="common">Freshwater planarian flatworm</name>
    <dbReference type="NCBI Taxonomy" id="79327"/>
    <lineage>
        <taxon>Eukaryota</taxon>
        <taxon>Metazoa</taxon>
        <taxon>Spiralia</taxon>
        <taxon>Lophotrochozoa</taxon>
        <taxon>Platyhelminthes</taxon>
        <taxon>Rhabditophora</taxon>
        <taxon>Seriata</taxon>
        <taxon>Tricladida</taxon>
        <taxon>Continenticola</taxon>
        <taxon>Geoplanoidea</taxon>
        <taxon>Dugesiidae</taxon>
        <taxon>Schmidtea</taxon>
    </lineage>
</organism>
<keyword evidence="16" id="KW-0739">Sodium transport</keyword>
<dbReference type="GO" id="GO:0015293">
    <property type="term" value="F:symporter activity"/>
    <property type="evidence" value="ECO:0007669"/>
    <property type="project" value="UniProtKB-KW"/>
</dbReference>
<evidence type="ECO:0000256" key="10">
    <source>
        <dbReference type="ARBA" id="ARBA00022847"/>
    </source>
</evidence>
<dbReference type="GO" id="GO:0005886">
    <property type="term" value="C:plasma membrane"/>
    <property type="evidence" value="ECO:0007669"/>
    <property type="project" value="TreeGrafter"/>
</dbReference>
<protein>
    <submittedName>
        <fullName evidence="19">Slc24a-8</fullName>
    </submittedName>
</protein>
<keyword evidence="12 17" id="KW-1133">Transmembrane helix</keyword>
<feature type="transmembrane region" description="Helical" evidence="17">
    <location>
        <begin position="468"/>
        <end position="487"/>
    </location>
</feature>
<gene>
    <name evidence="19" type="primary">slc24a-8</name>
</gene>
<feature type="transmembrane region" description="Helical" evidence="17">
    <location>
        <begin position="75"/>
        <end position="97"/>
    </location>
</feature>
<keyword evidence="14" id="KW-0406">Ion transport</keyword>
<reference evidence="19" key="1">
    <citation type="journal article" date="2015" name="Elife">
        <title>Stem cells and fluid flow drive cyst formation in an invertebrate excretory organ.</title>
        <authorList>
            <person name="Thi-Kim Vu H."/>
            <person name="Rink J.C."/>
            <person name="McKinney S.A."/>
            <person name="McClain M."/>
            <person name="Lakshmanaperumal N."/>
            <person name="Alexander R."/>
            <person name="Sanchez Alvarado A."/>
        </authorList>
    </citation>
    <scope>NUCLEOTIDE SEQUENCE</scope>
</reference>
<keyword evidence="9" id="KW-0106">Calcium</keyword>
<dbReference type="OrthoDB" id="2127281at2759"/>
<keyword evidence="13" id="KW-0915">Sodium</keyword>
<dbReference type="InterPro" id="IPR044880">
    <property type="entry name" value="NCX_ion-bd_dom_sf"/>
</dbReference>
<dbReference type="EMBL" id="KT163618">
    <property type="protein sequence ID" value="AKN21568.1"/>
    <property type="molecule type" value="mRNA"/>
</dbReference>
<evidence type="ECO:0000259" key="18">
    <source>
        <dbReference type="Pfam" id="PF01699"/>
    </source>
</evidence>
<keyword evidence="3" id="KW-0813">Transport</keyword>
<keyword evidence="11" id="KW-0630">Potassium</keyword>
<evidence type="ECO:0000256" key="11">
    <source>
        <dbReference type="ARBA" id="ARBA00022958"/>
    </source>
</evidence>
<evidence type="ECO:0000256" key="16">
    <source>
        <dbReference type="ARBA" id="ARBA00023201"/>
    </source>
</evidence>
<evidence type="ECO:0000256" key="6">
    <source>
        <dbReference type="ARBA" id="ARBA00022568"/>
    </source>
</evidence>